<dbReference type="Pfam" id="PF12766">
    <property type="entry name" value="Pyridox_oxase_2"/>
    <property type="match status" value="1"/>
</dbReference>
<accession>A0A8E1S2N8</accession>
<sequence>MISLDDRLQAIWQLLSTATTSRSAFTLMQLATVTADSQPSMRTVVIRQFLPTLPALRFTADRRSAKMQDIAAQPQVALLAYDAASRVQLRLAGTAQRVDDAQQRAAAWHALRPHSHALFQSPVRPGSVITHPDAALPASALDVDAGPDEHFALVQITLHSVEWLDVSCEPHQRARFEATADGWQGSWRVP</sequence>
<dbReference type="PANTHER" id="PTHR10851:SF3">
    <property type="entry name" value="PYRIDOXINE_PYRIDOXAMINE 5'-PHOSPHATE OXIDASE 2"/>
    <property type="match status" value="1"/>
</dbReference>
<name>A0A8E1S2N8_9GAMM</name>
<evidence type="ECO:0000256" key="1">
    <source>
        <dbReference type="ARBA" id="ARBA00001917"/>
    </source>
</evidence>
<evidence type="ECO:0000259" key="5">
    <source>
        <dbReference type="Pfam" id="PF12766"/>
    </source>
</evidence>
<feature type="domain" description="Pyridoxamine 5'-phosphate oxidase Alr4036 family FMN-binding" evidence="5">
    <location>
        <begin position="15"/>
        <end position="96"/>
    </location>
</feature>
<dbReference type="Gene3D" id="2.30.110.10">
    <property type="entry name" value="Electron Transport, Fmn-binding Protein, Chain A"/>
    <property type="match status" value="1"/>
</dbReference>
<comment type="caution">
    <text evidence="6">The sequence shown here is derived from an EMBL/GenBank/DDBJ whole genome shotgun (WGS) entry which is preliminary data.</text>
</comment>
<dbReference type="GO" id="GO:0010181">
    <property type="term" value="F:FMN binding"/>
    <property type="evidence" value="ECO:0007669"/>
    <property type="project" value="InterPro"/>
</dbReference>
<keyword evidence="2" id="KW-0285">Flavoprotein</keyword>
<dbReference type="PANTHER" id="PTHR10851">
    <property type="entry name" value="PYRIDOXINE-5-PHOSPHATE OXIDASE"/>
    <property type="match status" value="1"/>
</dbReference>
<keyword evidence="3" id="KW-0288">FMN</keyword>
<dbReference type="InterPro" id="IPR024624">
    <property type="entry name" value="Pyridox_Oxase_Alr4036_FMN-bd"/>
</dbReference>
<dbReference type="GO" id="GO:0004733">
    <property type="term" value="F:pyridoxamine phosphate oxidase activity"/>
    <property type="evidence" value="ECO:0007669"/>
    <property type="project" value="InterPro"/>
</dbReference>
<evidence type="ECO:0000256" key="2">
    <source>
        <dbReference type="ARBA" id="ARBA00022630"/>
    </source>
</evidence>
<protein>
    <recommendedName>
        <fullName evidence="5">Pyridoxamine 5'-phosphate oxidase Alr4036 family FMN-binding domain-containing protein</fullName>
    </recommendedName>
</protein>
<dbReference type="EMBL" id="LDSE01000001">
    <property type="protein sequence ID" value="KTS69856.1"/>
    <property type="molecule type" value="Genomic_DNA"/>
</dbReference>
<dbReference type="RefSeq" id="WP_058775114.1">
    <property type="nucleotide sequence ID" value="NZ_LDSD01000007.1"/>
</dbReference>
<gene>
    <name evidence="6" type="ORF">SA3R_01125</name>
</gene>
<proteinExistence type="predicted"/>
<dbReference type="AlphaFoldDB" id="A0A8E1S2N8"/>
<evidence type="ECO:0000256" key="3">
    <source>
        <dbReference type="ARBA" id="ARBA00022643"/>
    </source>
</evidence>
<organism evidence="6 7">
    <name type="scientific">Pantoea dispersa</name>
    <dbReference type="NCBI Taxonomy" id="59814"/>
    <lineage>
        <taxon>Bacteria</taxon>
        <taxon>Pseudomonadati</taxon>
        <taxon>Pseudomonadota</taxon>
        <taxon>Gammaproteobacteria</taxon>
        <taxon>Enterobacterales</taxon>
        <taxon>Erwiniaceae</taxon>
        <taxon>Pantoea</taxon>
    </lineage>
</organism>
<evidence type="ECO:0000313" key="7">
    <source>
        <dbReference type="Proteomes" id="UP000071979"/>
    </source>
</evidence>
<dbReference type="InterPro" id="IPR000659">
    <property type="entry name" value="Pyridox_Oxase"/>
</dbReference>
<evidence type="ECO:0000313" key="6">
    <source>
        <dbReference type="EMBL" id="KTS69856.1"/>
    </source>
</evidence>
<dbReference type="Proteomes" id="UP000071979">
    <property type="component" value="Unassembled WGS sequence"/>
</dbReference>
<reference evidence="6 7" key="1">
    <citation type="journal article" date="2016" name="Front. Microbiol.">
        <title>Genomic Resource of Rice Seed Associated Bacteria.</title>
        <authorList>
            <person name="Midha S."/>
            <person name="Bansal K."/>
            <person name="Sharma S."/>
            <person name="Kumar N."/>
            <person name="Patil P.P."/>
            <person name="Chaudhry V."/>
            <person name="Patil P.B."/>
        </authorList>
    </citation>
    <scope>NUCLEOTIDE SEQUENCE [LARGE SCALE GENOMIC DNA]</scope>
    <source>
        <strain evidence="6 7">SA3</strain>
    </source>
</reference>
<dbReference type="SUPFAM" id="SSF50475">
    <property type="entry name" value="FMN-binding split barrel"/>
    <property type="match status" value="1"/>
</dbReference>
<dbReference type="InterPro" id="IPR012349">
    <property type="entry name" value="Split_barrel_FMN-bd"/>
</dbReference>
<dbReference type="GO" id="GO:0008615">
    <property type="term" value="P:pyridoxine biosynthetic process"/>
    <property type="evidence" value="ECO:0007669"/>
    <property type="project" value="InterPro"/>
</dbReference>
<keyword evidence="4" id="KW-0560">Oxidoreductase</keyword>
<evidence type="ECO:0000256" key="4">
    <source>
        <dbReference type="ARBA" id="ARBA00023002"/>
    </source>
</evidence>
<comment type="cofactor">
    <cofactor evidence="1">
        <name>FMN</name>
        <dbReference type="ChEBI" id="CHEBI:58210"/>
    </cofactor>
</comment>